<organism evidence="4 5">
    <name type="scientific">Fusarium flagelliforme</name>
    <dbReference type="NCBI Taxonomy" id="2675880"/>
    <lineage>
        <taxon>Eukaryota</taxon>
        <taxon>Fungi</taxon>
        <taxon>Dikarya</taxon>
        <taxon>Ascomycota</taxon>
        <taxon>Pezizomycotina</taxon>
        <taxon>Sordariomycetes</taxon>
        <taxon>Hypocreomycetidae</taxon>
        <taxon>Hypocreales</taxon>
        <taxon>Nectriaceae</taxon>
        <taxon>Fusarium</taxon>
        <taxon>Fusarium incarnatum-equiseti species complex</taxon>
    </lineage>
</organism>
<evidence type="ECO:0000256" key="1">
    <source>
        <dbReference type="PROSITE-ProRule" id="PRU00723"/>
    </source>
</evidence>
<keyword evidence="5" id="KW-1185">Reference proteome</keyword>
<feature type="compositionally biased region" description="Low complexity" evidence="2">
    <location>
        <begin position="352"/>
        <end position="376"/>
    </location>
</feature>
<evidence type="ECO:0000259" key="3">
    <source>
        <dbReference type="PROSITE" id="PS50103"/>
    </source>
</evidence>
<name>A0A395MYG0_9HYPO</name>
<sequence>MKDHQLQEPAPSPFHQLGNNPYPHYTSKDSIAHRWTQIPNVQLNSPTPFGIMNRPHSLDLSFTSSDNQPQGVGGNGYPVQVTYGGWQPNTIWHSSAPRSMANGNWRGPQMSTDQMNAQPSGTNNYSLMPSPLPRASTSNVGPVSISDCLSGYAYCVKRADGRYTRLVPADRLPPLNEIPATQASAQGMVLLPDLHMKPPQGVATMNQSVTVKTKIDRIVAVSPAQQRSPKVYCDKWIHDGTCAFTQQGCKYKHEMPIDKATQQSLGLFHGFPKWWRDHQEELQKQQKTSPTTRSQAIHQLGWHGDSNDHRAPAPIGAERQKQPVKGTREDMTTALEKRPRAGTEPNWVASPSSVKALPGSLSSSSTGSIDSAYIRQ</sequence>
<gene>
    <name evidence="4" type="ORF">FIE12Z_2805</name>
</gene>
<protein>
    <recommendedName>
        <fullName evidence="3">C3H1-type domain-containing protein</fullName>
    </recommendedName>
</protein>
<comment type="caution">
    <text evidence="4">The sequence shown here is derived from an EMBL/GenBank/DDBJ whole genome shotgun (WGS) entry which is preliminary data.</text>
</comment>
<keyword evidence="1" id="KW-0862">Zinc</keyword>
<feature type="region of interest" description="Disordered" evidence="2">
    <location>
        <begin position="1"/>
        <end position="26"/>
    </location>
</feature>
<evidence type="ECO:0000313" key="5">
    <source>
        <dbReference type="Proteomes" id="UP000265631"/>
    </source>
</evidence>
<keyword evidence="1" id="KW-0479">Metal-binding</keyword>
<evidence type="ECO:0000256" key="2">
    <source>
        <dbReference type="SAM" id="MobiDB-lite"/>
    </source>
</evidence>
<dbReference type="GO" id="GO:0008270">
    <property type="term" value="F:zinc ion binding"/>
    <property type="evidence" value="ECO:0007669"/>
    <property type="project" value="UniProtKB-KW"/>
</dbReference>
<evidence type="ECO:0000313" key="4">
    <source>
        <dbReference type="EMBL" id="RFN52951.1"/>
    </source>
</evidence>
<proteinExistence type="predicted"/>
<feature type="zinc finger region" description="C3H1-type" evidence="1">
    <location>
        <begin position="227"/>
        <end position="256"/>
    </location>
</feature>
<feature type="compositionally biased region" description="Basic and acidic residues" evidence="2">
    <location>
        <begin position="318"/>
        <end position="341"/>
    </location>
</feature>
<dbReference type="STRING" id="2594813.A0A395MYG0"/>
<dbReference type="PROSITE" id="PS50103">
    <property type="entry name" value="ZF_C3H1"/>
    <property type="match status" value="1"/>
</dbReference>
<dbReference type="Proteomes" id="UP000265631">
    <property type="component" value="Unassembled WGS sequence"/>
</dbReference>
<accession>A0A395MYG0</accession>
<feature type="region of interest" description="Disordered" evidence="2">
    <location>
        <begin position="301"/>
        <end position="376"/>
    </location>
</feature>
<keyword evidence="1" id="KW-0863">Zinc-finger</keyword>
<dbReference type="InterPro" id="IPR000571">
    <property type="entry name" value="Znf_CCCH"/>
</dbReference>
<dbReference type="AlphaFoldDB" id="A0A395MYG0"/>
<dbReference type="EMBL" id="PXXK01000055">
    <property type="protein sequence ID" value="RFN52951.1"/>
    <property type="molecule type" value="Genomic_DNA"/>
</dbReference>
<reference evidence="4 5" key="1">
    <citation type="journal article" date="2018" name="PLoS Pathog.">
        <title>Evolution of structural diversity of trichothecenes, a family of toxins produced by plant pathogenic and entomopathogenic fungi.</title>
        <authorList>
            <person name="Proctor R.H."/>
            <person name="McCormick S.P."/>
            <person name="Kim H.S."/>
            <person name="Cardoza R.E."/>
            <person name="Stanley A.M."/>
            <person name="Lindo L."/>
            <person name="Kelly A."/>
            <person name="Brown D.W."/>
            <person name="Lee T."/>
            <person name="Vaughan M.M."/>
            <person name="Alexander N.J."/>
            <person name="Busman M."/>
            <person name="Gutierrez S."/>
        </authorList>
    </citation>
    <scope>NUCLEOTIDE SEQUENCE [LARGE SCALE GENOMIC DNA]</scope>
    <source>
        <strain evidence="4 5">NRRL 13405</strain>
    </source>
</reference>
<feature type="domain" description="C3H1-type" evidence="3">
    <location>
        <begin position="227"/>
        <end position="256"/>
    </location>
</feature>